<reference evidence="1" key="1">
    <citation type="journal article" date="2013" name="Nature">
        <title>Draft genome of the wheat A-genome progenitor Triticum urartu.</title>
        <authorList>
            <person name="Ling H.Q."/>
            <person name="Zhao S."/>
            <person name="Liu D."/>
            <person name="Wang J."/>
            <person name="Sun H."/>
            <person name="Zhang C."/>
            <person name="Fan H."/>
            <person name="Li D."/>
            <person name="Dong L."/>
            <person name="Tao Y."/>
            <person name="Gao C."/>
            <person name="Wu H."/>
            <person name="Li Y."/>
            <person name="Cui Y."/>
            <person name="Guo X."/>
            <person name="Zheng S."/>
            <person name="Wang B."/>
            <person name="Yu K."/>
            <person name="Liang Q."/>
            <person name="Yang W."/>
            <person name="Lou X."/>
            <person name="Chen J."/>
            <person name="Feng M."/>
            <person name="Jian J."/>
            <person name="Zhang X."/>
            <person name="Luo G."/>
            <person name="Jiang Y."/>
            <person name="Liu J."/>
            <person name="Wang Z."/>
            <person name="Sha Y."/>
            <person name="Zhang B."/>
            <person name="Wu H."/>
            <person name="Tang D."/>
            <person name="Shen Q."/>
            <person name="Xue P."/>
            <person name="Zou S."/>
            <person name="Wang X."/>
            <person name="Liu X."/>
            <person name="Wang F."/>
            <person name="Yang Y."/>
            <person name="An X."/>
            <person name="Dong Z."/>
            <person name="Zhang K."/>
            <person name="Zhang X."/>
            <person name="Luo M.C."/>
            <person name="Dvorak J."/>
            <person name="Tong Y."/>
            <person name="Wang J."/>
            <person name="Yang H."/>
            <person name="Li Z."/>
            <person name="Wang D."/>
            <person name="Zhang A."/>
            <person name="Wang J."/>
        </authorList>
    </citation>
    <scope>NUCLEOTIDE SEQUENCE</scope>
</reference>
<evidence type="ECO:0000313" key="1">
    <source>
        <dbReference type="EMBL" id="EMS48129.1"/>
    </source>
</evidence>
<organism evidence="1">
    <name type="scientific">Triticum urartu</name>
    <name type="common">Red wild einkorn</name>
    <name type="synonym">Crithodium urartu</name>
    <dbReference type="NCBI Taxonomy" id="4572"/>
    <lineage>
        <taxon>Eukaryota</taxon>
        <taxon>Viridiplantae</taxon>
        <taxon>Streptophyta</taxon>
        <taxon>Embryophyta</taxon>
        <taxon>Tracheophyta</taxon>
        <taxon>Spermatophyta</taxon>
        <taxon>Magnoliopsida</taxon>
        <taxon>Liliopsida</taxon>
        <taxon>Poales</taxon>
        <taxon>Poaceae</taxon>
        <taxon>BOP clade</taxon>
        <taxon>Pooideae</taxon>
        <taxon>Triticodae</taxon>
        <taxon>Triticeae</taxon>
        <taxon>Triticinae</taxon>
        <taxon>Triticum</taxon>
    </lineage>
</organism>
<name>M7ZJ72_TRIUA</name>
<protein>
    <submittedName>
        <fullName evidence="1">Uncharacterized protein</fullName>
    </submittedName>
</protein>
<dbReference type="EMBL" id="KD251797">
    <property type="protein sequence ID" value="EMS48129.1"/>
    <property type="molecule type" value="Genomic_DNA"/>
</dbReference>
<dbReference type="AlphaFoldDB" id="M7ZJ72"/>
<proteinExistence type="predicted"/>
<gene>
    <name evidence="1" type="ORF">TRIUR3_22790</name>
</gene>
<sequence>MPLPLLFIHREYCSLWLGRLIDYYELPQVDWKNRDEFHPSSTVLSDAGALPSWCIARGKEEQNVFMDFEDYVFFSRCNARALFTLDDTDVQTVLKMSDEHPSSHPMSHVISSTMEWHGLEDVEPLQDAKDKGLAQASRSRLYIFYFSDPRSH</sequence>
<accession>M7ZJ72</accession>